<dbReference type="HOGENOM" id="CLU_3293466_0_0_9"/>
<protein>
    <submittedName>
        <fullName evidence="2">Uncharacterized protein</fullName>
    </submittedName>
</protein>
<sequence length="40" mass="4400">MHLPGRMDSVPAEHSLDAAQQKALTGGHSPFRCPAIMERR</sequence>
<organism evidence="2 3">
    <name type="scientific">Paenibacillus mucilaginosus (strain KNP414)</name>
    <dbReference type="NCBI Taxonomy" id="1036673"/>
    <lineage>
        <taxon>Bacteria</taxon>
        <taxon>Bacillati</taxon>
        <taxon>Bacillota</taxon>
        <taxon>Bacilli</taxon>
        <taxon>Bacillales</taxon>
        <taxon>Paenibacillaceae</taxon>
        <taxon>Paenibacillus</taxon>
    </lineage>
</organism>
<evidence type="ECO:0000256" key="1">
    <source>
        <dbReference type="SAM" id="MobiDB-lite"/>
    </source>
</evidence>
<reference evidence="2 3" key="2">
    <citation type="journal article" date="2013" name="Genome Announc.">
        <title>Genome Sequence of Growth-Improving Paenibacillus mucilaginosus Strain KNP414.</title>
        <authorList>
            <person name="Lu J.J."/>
            <person name="Wang J.F."/>
            <person name="Hu X.F."/>
        </authorList>
    </citation>
    <scope>NUCLEOTIDE SEQUENCE [LARGE SCALE GENOMIC DNA]</scope>
    <source>
        <strain evidence="2 3">KNP414</strain>
    </source>
</reference>
<evidence type="ECO:0000313" key="2">
    <source>
        <dbReference type="EMBL" id="AEI40706.1"/>
    </source>
</evidence>
<dbReference type="EMBL" id="CP002869">
    <property type="protein sequence ID" value="AEI40706.1"/>
    <property type="molecule type" value="Genomic_DNA"/>
</dbReference>
<reference evidence="3" key="1">
    <citation type="submission" date="2011-06" db="EMBL/GenBank/DDBJ databases">
        <title>Complete genome sequence of Paenibacillus mucilaginosus KNP414.</title>
        <authorList>
            <person name="Wang J."/>
            <person name="Hu S."/>
            <person name="Hu X."/>
            <person name="Zhang B."/>
            <person name="Dong D."/>
            <person name="Zhang S."/>
            <person name="Zhao K."/>
            <person name="Wu D."/>
        </authorList>
    </citation>
    <scope>NUCLEOTIDE SEQUENCE [LARGE SCALE GENOMIC DNA]</scope>
    <source>
        <strain evidence="3">KNP414</strain>
    </source>
</reference>
<dbReference type="AlphaFoldDB" id="F8F4X6"/>
<accession>F8F4X6</accession>
<feature type="region of interest" description="Disordered" evidence="1">
    <location>
        <begin position="1"/>
        <end position="40"/>
    </location>
</feature>
<dbReference type="KEGG" id="pms:KNP414_02145"/>
<name>F8F4X6_PAEMK</name>
<evidence type="ECO:0000313" key="3">
    <source>
        <dbReference type="Proteomes" id="UP000006620"/>
    </source>
</evidence>
<gene>
    <name evidence="2" type="ordered locus">KNP414_02145</name>
</gene>
<dbReference type="Proteomes" id="UP000006620">
    <property type="component" value="Chromosome"/>
</dbReference>
<proteinExistence type="predicted"/>